<reference evidence="1" key="1">
    <citation type="submission" date="2022-12" db="EMBL/GenBank/DDBJ databases">
        <title>Phocaeicola acetigenes sp. nov., isolated feces from a healthy human.</title>
        <authorList>
            <person name="Do H."/>
            <person name="Ha Y.B."/>
            <person name="Kim J.-S."/>
            <person name="Suh M.K."/>
            <person name="Kim H.S."/>
            <person name="Lee J.-S."/>
        </authorList>
    </citation>
    <scope>NUCLEOTIDE SEQUENCE</scope>
    <source>
        <strain evidence="1">KGMB11183</strain>
    </source>
</reference>
<organism evidence="1 2">
    <name type="scientific">Phocaeicola acetigenes</name>
    <dbReference type="NCBI Taxonomy" id="3016083"/>
    <lineage>
        <taxon>Bacteria</taxon>
        <taxon>Pseudomonadati</taxon>
        <taxon>Bacteroidota</taxon>
        <taxon>Bacteroidia</taxon>
        <taxon>Bacteroidales</taxon>
        <taxon>Bacteroidaceae</taxon>
        <taxon>Phocaeicola</taxon>
    </lineage>
</organism>
<evidence type="ECO:0000313" key="1">
    <source>
        <dbReference type="EMBL" id="MCZ8373077.1"/>
    </source>
</evidence>
<name>A0ABT4PJ44_9BACT</name>
<dbReference type="RefSeq" id="WP_269878376.1">
    <property type="nucleotide sequence ID" value="NZ_JAPZVM010000009.1"/>
</dbReference>
<proteinExistence type="predicted"/>
<evidence type="ECO:0000313" key="2">
    <source>
        <dbReference type="Proteomes" id="UP001141933"/>
    </source>
</evidence>
<sequence>MNQVKVKIETSVETTLGDKPVNELLKDITDLCHERLEYSTSKNEGCEMLYEDGEYEDYRNDMEDRVSVLEGALCRILDLLED</sequence>
<keyword evidence="2" id="KW-1185">Reference proteome</keyword>
<accession>A0ABT4PJ44</accession>
<dbReference type="EMBL" id="JAPZVM010000009">
    <property type="protein sequence ID" value="MCZ8373077.1"/>
    <property type="molecule type" value="Genomic_DNA"/>
</dbReference>
<gene>
    <name evidence="1" type="ORF">O6P32_10220</name>
</gene>
<dbReference type="Proteomes" id="UP001141933">
    <property type="component" value="Unassembled WGS sequence"/>
</dbReference>
<protein>
    <submittedName>
        <fullName evidence="1">Uncharacterized protein</fullName>
    </submittedName>
</protein>
<comment type="caution">
    <text evidence="1">The sequence shown here is derived from an EMBL/GenBank/DDBJ whole genome shotgun (WGS) entry which is preliminary data.</text>
</comment>